<sequence length="518" mass="59229">MILVAAAVSSLFLAAAVLAATFVLLKHRSVAVLRKLPGPEPDFLFGNALQLARLPDELIKQMLGFTQQFQKEGLICIWLGPVYSITLLFKPEYAEILLSTSKHMGKSFDYSFLHPWLGTVIPFRFLLFSDGSKWKTRRRLITPTFHFRILNDFIQVFEEQAAILVKHLEKEASKGVFNIMPYITLCALDVICITSMDASPNAQEDVDSPYVSAVLRVSELIQMRQRSPWLWNDTLYALLSSGREHKRCLKILHDFTNKVIDQRIAERASIKSKTQEEKEKEEVDEDDGLYKGKKRLAFLDLLLESYDTGDISREGVREEVDTFMFEGHDTTAAGITWALYLLGRHPVIQQKVHDEVDSFFEQRPETLTVDDLKDLRYLECVIKEALRLFPSVPFFARTTTEDFHMDGYTAPKGTSVGVATLALHRNSDVWPAPLEFNPDRFLPENSQGRHPFAYIPFSAGPRNCIGQRFAFLEEKIVLYHVMRNFSIESAQTFDDLRTCGELITRPKEGIFVTLAKRF</sequence>
<evidence type="ECO:0008006" key="8">
    <source>
        <dbReference type="Google" id="ProtNLM"/>
    </source>
</evidence>
<protein>
    <recommendedName>
        <fullName evidence="8">Cytochrome P450</fullName>
    </recommendedName>
</protein>
<keyword evidence="5" id="KW-0503">Monooxygenase</keyword>
<reference evidence="6 7" key="1">
    <citation type="submission" date="2022-05" db="EMBL/GenBank/DDBJ databases">
        <authorList>
            <consortium name="Genoscope - CEA"/>
            <person name="William W."/>
        </authorList>
    </citation>
    <scope>NUCLEOTIDE SEQUENCE [LARGE SCALE GENOMIC DNA]</scope>
</reference>
<evidence type="ECO:0000256" key="2">
    <source>
        <dbReference type="ARBA" id="ARBA00010617"/>
    </source>
</evidence>
<evidence type="ECO:0000256" key="4">
    <source>
        <dbReference type="ARBA" id="ARBA00023136"/>
    </source>
</evidence>
<accession>A0ABN8Q572</accession>
<dbReference type="InterPro" id="IPR017972">
    <property type="entry name" value="Cyt_P450_CS"/>
</dbReference>
<dbReference type="Pfam" id="PF00067">
    <property type="entry name" value="p450"/>
    <property type="match status" value="1"/>
</dbReference>
<dbReference type="PROSITE" id="PS00086">
    <property type="entry name" value="CYTOCHROME_P450"/>
    <property type="match status" value="1"/>
</dbReference>
<gene>
    <name evidence="6" type="ORF">PLOB_00001224</name>
</gene>
<keyword evidence="5" id="KW-0560">Oxidoreductase</keyword>
<organism evidence="6 7">
    <name type="scientific">Porites lobata</name>
    <dbReference type="NCBI Taxonomy" id="104759"/>
    <lineage>
        <taxon>Eukaryota</taxon>
        <taxon>Metazoa</taxon>
        <taxon>Cnidaria</taxon>
        <taxon>Anthozoa</taxon>
        <taxon>Hexacorallia</taxon>
        <taxon>Scleractinia</taxon>
        <taxon>Fungiina</taxon>
        <taxon>Poritidae</taxon>
        <taxon>Porites</taxon>
    </lineage>
</organism>
<keyword evidence="4" id="KW-0472">Membrane</keyword>
<evidence type="ECO:0000313" key="6">
    <source>
        <dbReference type="EMBL" id="CAH3155173.1"/>
    </source>
</evidence>
<keyword evidence="5" id="KW-0408">Iron</keyword>
<keyword evidence="3" id="KW-0256">Endoplasmic reticulum</keyword>
<proteinExistence type="inferred from homology"/>
<comment type="subcellular location">
    <subcellularLocation>
        <location evidence="1">Endoplasmic reticulum membrane</location>
    </subcellularLocation>
</comment>
<keyword evidence="5" id="KW-0479">Metal-binding</keyword>
<comment type="similarity">
    <text evidence="2 5">Belongs to the cytochrome P450 family.</text>
</comment>
<evidence type="ECO:0000256" key="3">
    <source>
        <dbReference type="ARBA" id="ARBA00022824"/>
    </source>
</evidence>
<evidence type="ECO:0000256" key="1">
    <source>
        <dbReference type="ARBA" id="ARBA00004586"/>
    </source>
</evidence>
<dbReference type="Proteomes" id="UP001159405">
    <property type="component" value="Unassembled WGS sequence"/>
</dbReference>
<dbReference type="PRINTS" id="PR00463">
    <property type="entry name" value="EP450I"/>
</dbReference>
<evidence type="ECO:0000313" key="7">
    <source>
        <dbReference type="Proteomes" id="UP001159405"/>
    </source>
</evidence>
<dbReference type="SUPFAM" id="SSF48264">
    <property type="entry name" value="Cytochrome P450"/>
    <property type="match status" value="1"/>
</dbReference>
<keyword evidence="5" id="KW-0349">Heme</keyword>
<name>A0ABN8Q572_9CNID</name>
<dbReference type="InterPro" id="IPR001128">
    <property type="entry name" value="Cyt_P450"/>
</dbReference>
<dbReference type="PANTHER" id="PTHR24291:SF189">
    <property type="entry name" value="CYTOCHROME P450 4C3-RELATED"/>
    <property type="match status" value="1"/>
</dbReference>
<dbReference type="PANTHER" id="PTHR24291">
    <property type="entry name" value="CYTOCHROME P450 FAMILY 4"/>
    <property type="match status" value="1"/>
</dbReference>
<keyword evidence="7" id="KW-1185">Reference proteome</keyword>
<dbReference type="Gene3D" id="1.10.630.10">
    <property type="entry name" value="Cytochrome P450"/>
    <property type="match status" value="1"/>
</dbReference>
<evidence type="ECO:0000256" key="5">
    <source>
        <dbReference type="RuleBase" id="RU000461"/>
    </source>
</evidence>
<dbReference type="InterPro" id="IPR036396">
    <property type="entry name" value="Cyt_P450_sf"/>
</dbReference>
<dbReference type="PRINTS" id="PR00385">
    <property type="entry name" value="P450"/>
</dbReference>
<dbReference type="InterPro" id="IPR050196">
    <property type="entry name" value="Cytochrome_P450_Monoox"/>
</dbReference>
<dbReference type="EMBL" id="CALNXK010000100">
    <property type="protein sequence ID" value="CAH3155173.1"/>
    <property type="molecule type" value="Genomic_DNA"/>
</dbReference>
<dbReference type="InterPro" id="IPR002401">
    <property type="entry name" value="Cyt_P450_E_grp-I"/>
</dbReference>
<comment type="caution">
    <text evidence="6">The sequence shown here is derived from an EMBL/GenBank/DDBJ whole genome shotgun (WGS) entry which is preliminary data.</text>
</comment>